<reference evidence="1" key="1">
    <citation type="submission" date="2019-05" db="EMBL/GenBank/DDBJ databases">
        <title>Whole genome sequencing of Pseudanabaena catenata USMAC16.</title>
        <authorList>
            <person name="Khan Z."/>
            <person name="Omar W.M."/>
            <person name="Convey P."/>
            <person name="Merican F."/>
            <person name="Najimudin N."/>
        </authorList>
    </citation>
    <scope>NUCLEOTIDE SEQUENCE</scope>
    <source>
        <strain evidence="1">USMAC16</strain>
    </source>
</reference>
<proteinExistence type="predicted"/>
<dbReference type="AlphaFoldDB" id="A0A9X4RLG5"/>
<dbReference type="EMBL" id="VBTY01000072">
    <property type="protein sequence ID" value="MDG3494939.1"/>
    <property type="molecule type" value="Genomic_DNA"/>
</dbReference>
<name>A0A9X4RLG5_9CYAN</name>
<keyword evidence="2" id="KW-1185">Reference proteome</keyword>
<dbReference type="Proteomes" id="UP001152872">
    <property type="component" value="Unassembled WGS sequence"/>
</dbReference>
<evidence type="ECO:0000313" key="1">
    <source>
        <dbReference type="EMBL" id="MDG3494939.1"/>
    </source>
</evidence>
<gene>
    <name evidence="1" type="ORF">FEV09_10255</name>
</gene>
<dbReference type="RefSeq" id="WP_009627043.1">
    <property type="nucleotide sequence ID" value="NZ_VBTY01000072.1"/>
</dbReference>
<comment type="caution">
    <text evidence="1">The sequence shown here is derived from an EMBL/GenBank/DDBJ whole genome shotgun (WGS) entry which is preliminary data.</text>
</comment>
<accession>A0A9X4RLG5</accession>
<evidence type="ECO:0008006" key="3">
    <source>
        <dbReference type="Google" id="ProtNLM"/>
    </source>
</evidence>
<evidence type="ECO:0000313" key="2">
    <source>
        <dbReference type="Proteomes" id="UP001152872"/>
    </source>
</evidence>
<organism evidence="1 2">
    <name type="scientific">Pseudanabaena catenata USMAC16</name>
    <dbReference type="NCBI Taxonomy" id="1855837"/>
    <lineage>
        <taxon>Bacteria</taxon>
        <taxon>Bacillati</taxon>
        <taxon>Cyanobacteriota</taxon>
        <taxon>Cyanophyceae</taxon>
        <taxon>Pseudanabaenales</taxon>
        <taxon>Pseudanabaenaceae</taxon>
        <taxon>Pseudanabaena</taxon>
    </lineage>
</organism>
<protein>
    <recommendedName>
        <fullName evidence="3">TIGR02646 family protein</fullName>
    </recommendedName>
</protein>
<sequence length="254" mass="29335">MRYIKKKKEPKSLTAKRNTEGACYDAPQLDWQEQLLDEQGYLCAYCMGRISLKLNKNFEPSIGIEHYLSEQLCRQRGLDSELRWENMLGVCNGASGSKFHCDKTNGTKKGKAYGNIELNILNPLDITKSEKLITYDLFGQILPNTNNEDLQQKIAEDLNCILNLNDEKLRQFRIDAMDLAKKILKEKYPTGNWTPKQIEKEIKEWKSKSKELVKEIDGDSSKKAVIKRGGEYRAYCQAAIWFLEYLKSKPIHKS</sequence>